<evidence type="ECO:0000313" key="3">
    <source>
        <dbReference type="EMBL" id="KAF1762329.1"/>
    </source>
</evidence>
<dbReference type="CTD" id="9801077"/>
<accession>A0A6A5H5L9</accession>
<feature type="domain" description="Par3/HAL N-terminal" evidence="2">
    <location>
        <begin position="79"/>
        <end position="115"/>
    </location>
</feature>
<sequence length="123" mass="13355">MLTFAGRLLMSASSTSSSTSCSQEDGGVPSDCCKDGDEGDSTLKKRMQQYGSVGAYANSTISTLDRSQYQSLPLNGTRRVTVQFGHMKIVVPWKESDLTVGQLAEAALTRYKKAKGFVSFHFN</sequence>
<reference evidence="3 4" key="1">
    <citation type="submission" date="2019-12" db="EMBL/GenBank/DDBJ databases">
        <title>Chromosome-level assembly of the Caenorhabditis remanei genome.</title>
        <authorList>
            <person name="Teterina A.A."/>
            <person name="Willis J.H."/>
            <person name="Phillips P.C."/>
        </authorList>
    </citation>
    <scope>NUCLEOTIDE SEQUENCE [LARGE SCALE GENOMIC DNA]</scope>
    <source>
        <strain evidence="3 4">PX506</strain>
        <tissue evidence="3">Whole organism</tissue>
    </source>
</reference>
<dbReference type="Gene3D" id="3.10.20.90">
    <property type="entry name" value="Phosphatidylinositol 3-kinase Catalytic Subunit, Chain A, domain 1"/>
    <property type="match status" value="1"/>
</dbReference>
<dbReference type="PROSITE" id="PS51257">
    <property type="entry name" value="PROKAR_LIPOPROTEIN"/>
    <property type="match status" value="1"/>
</dbReference>
<name>A0A6A5H5L9_CAERE</name>
<evidence type="ECO:0000259" key="2">
    <source>
        <dbReference type="Pfam" id="PF12053"/>
    </source>
</evidence>
<evidence type="ECO:0000256" key="1">
    <source>
        <dbReference type="SAM" id="MobiDB-lite"/>
    </source>
</evidence>
<proteinExistence type="predicted"/>
<dbReference type="RefSeq" id="XP_003111039.2">
    <property type="nucleotide sequence ID" value="XM_003110991.2"/>
</dbReference>
<feature type="region of interest" description="Disordered" evidence="1">
    <location>
        <begin position="14"/>
        <end position="35"/>
    </location>
</feature>
<comment type="caution">
    <text evidence="3">The sequence shown here is derived from an EMBL/GenBank/DDBJ whole genome shotgun (WGS) entry which is preliminary data.</text>
</comment>
<evidence type="ECO:0000313" key="4">
    <source>
        <dbReference type="Proteomes" id="UP000483820"/>
    </source>
</evidence>
<organism evidence="3 4">
    <name type="scientific">Caenorhabditis remanei</name>
    <name type="common">Caenorhabditis vulgaris</name>
    <dbReference type="NCBI Taxonomy" id="31234"/>
    <lineage>
        <taxon>Eukaryota</taxon>
        <taxon>Metazoa</taxon>
        <taxon>Ecdysozoa</taxon>
        <taxon>Nematoda</taxon>
        <taxon>Chromadorea</taxon>
        <taxon>Rhabditida</taxon>
        <taxon>Rhabditina</taxon>
        <taxon>Rhabditomorpha</taxon>
        <taxon>Rhabditoidea</taxon>
        <taxon>Rhabditidae</taxon>
        <taxon>Peloderinae</taxon>
        <taxon>Caenorhabditis</taxon>
    </lineage>
</organism>
<dbReference type="GeneID" id="9801077"/>
<dbReference type="EMBL" id="WUAV01000003">
    <property type="protein sequence ID" value="KAF1762329.1"/>
    <property type="molecule type" value="Genomic_DNA"/>
</dbReference>
<gene>
    <name evidence="3" type="ORF">GCK72_010591</name>
</gene>
<dbReference type="KEGG" id="crq:GCK72_010591"/>
<dbReference type="Proteomes" id="UP000483820">
    <property type="component" value="Chromosome III"/>
</dbReference>
<dbReference type="AlphaFoldDB" id="A0A6A5H5L9"/>
<protein>
    <recommendedName>
        <fullName evidence="2">Par3/HAL N-terminal domain-containing protein</fullName>
    </recommendedName>
</protein>
<dbReference type="InterPro" id="IPR021922">
    <property type="entry name" value="Par3/HAL_N"/>
</dbReference>
<dbReference type="Pfam" id="PF12053">
    <property type="entry name" value="Par3_HAL_N_term"/>
    <property type="match status" value="1"/>
</dbReference>